<keyword evidence="2 8" id="KW-0597">Phosphoprotein</keyword>
<feature type="DNA-binding region" description="OmpR/PhoB-type" evidence="9">
    <location>
        <begin position="129"/>
        <end position="228"/>
    </location>
</feature>
<feature type="domain" description="Response regulatory" evidence="10">
    <location>
        <begin position="3"/>
        <end position="117"/>
    </location>
</feature>
<dbReference type="InterPro" id="IPR036388">
    <property type="entry name" value="WH-like_DNA-bd_sf"/>
</dbReference>
<dbReference type="GO" id="GO:0000976">
    <property type="term" value="F:transcription cis-regulatory region binding"/>
    <property type="evidence" value="ECO:0007669"/>
    <property type="project" value="TreeGrafter"/>
</dbReference>
<gene>
    <name evidence="12" type="ORF">FYJ33_05940</name>
</gene>
<dbReference type="GO" id="GO:0000156">
    <property type="term" value="F:phosphorelay response regulator activity"/>
    <property type="evidence" value="ECO:0007669"/>
    <property type="project" value="TreeGrafter"/>
</dbReference>
<organism evidence="12 13">
    <name type="scientific">Inconstantimicrobium porci</name>
    <dbReference type="NCBI Taxonomy" id="2652291"/>
    <lineage>
        <taxon>Bacteria</taxon>
        <taxon>Bacillati</taxon>
        <taxon>Bacillota</taxon>
        <taxon>Clostridia</taxon>
        <taxon>Eubacteriales</taxon>
        <taxon>Clostridiaceae</taxon>
        <taxon>Inconstantimicrobium</taxon>
    </lineage>
</organism>
<name>A0A7X2T0V8_9CLOT</name>
<evidence type="ECO:0000256" key="6">
    <source>
        <dbReference type="ARBA" id="ARBA00023163"/>
    </source>
</evidence>
<dbReference type="Gene3D" id="1.10.10.10">
    <property type="entry name" value="Winged helix-like DNA-binding domain superfamily/Winged helix DNA-binding domain"/>
    <property type="match status" value="1"/>
</dbReference>
<keyword evidence="4" id="KW-0805">Transcription regulation</keyword>
<dbReference type="InterPro" id="IPR039420">
    <property type="entry name" value="WalR-like"/>
</dbReference>
<evidence type="ECO:0000256" key="7">
    <source>
        <dbReference type="ARBA" id="ARBA00024867"/>
    </source>
</evidence>
<evidence type="ECO:0000313" key="12">
    <source>
        <dbReference type="EMBL" id="MSR90959.1"/>
    </source>
</evidence>
<evidence type="ECO:0000259" key="10">
    <source>
        <dbReference type="PROSITE" id="PS50110"/>
    </source>
</evidence>
<dbReference type="FunFam" id="3.40.50.2300:FF:000001">
    <property type="entry name" value="DNA-binding response regulator PhoB"/>
    <property type="match status" value="1"/>
</dbReference>
<reference evidence="12 13" key="1">
    <citation type="submission" date="2019-08" db="EMBL/GenBank/DDBJ databases">
        <title>In-depth cultivation of the pig gut microbiome towards novel bacterial diversity and tailored functional studies.</title>
        <authorList>
            <person name="Wylensek D."/>
            <person name="Hitch T.C.A."/>
            <person name="Clavel T."/>
        </authorList>
    </citation>
    <scope>NUCLEOTIDE SEQUENCE [LARGE SCALE GENOMIC DNA]</scope>
    <source>
        <strain evidence="12 13">WCA-383-APC-5B</strain>
    </source>
</reference>
<keyword evidence="3" id="KW-0902">Two-component regulatory system</keyword>
<dbReference type="Pfam" id="PF00072">
    <property type="entry name" value="Response_reg"/>
    <property type="match status" value="1"/>
</dbReference>
<evidence type="ECO:0000256" key="9">
    <source>
        <dbReference type="PROSITE-ProRule" id="PRU01091"/>
    </source>
</evidence>
<evidence type="ECO:0000256" key="3">
    <source>
        <dbReference type="ARBA" id="ARBA00023012"/>
    </source>
</evidence>
<evidence type="ECO:0000256" key="4">
    <source>
        <dbReference type="ARBA" id="ARBA00023015"/>
    </source>
</evidence>
<dbReference type="PROSITE" id="PS51755">
    <property type="entry name" value="OMPR_PHOB"/>
    <property type="match status" value="1"/>
</dbReference>
<feature type="modified residue" description="4-aspartylphosphate" evidence="8">
    <location>
        <position position="52"/>
    </location>
</feature>
<dbReference type="Gene3D" id="6.10.250.690">
    <property type="match status" value="1"/>
</dbReference>
<dbReference type="RefSeq" id="WP_277643744.1">
    <property type="nucleotide sequence ID" value="NZ_JAQXTV010000120.1"/>
</dbReference>
<sequence length="231" mass="26774">MEKILLVEDEISIRGFLKINFERSNFQVIEAGTGEEGIRKALLEKPDVAILDVMLPGIDGYQVCNELRKKFNKIGIIMLTAKGQDMDKIMGLEYGADDYIVKPFNPIEVTLRVKALLRRIQGDKEEKNENTIEIQPFKLDLYSKTLYKNKSEIDLTPKEFMLMKIFLENPGKAFSRDELLNLVWGIDFFGDSKIVDVNIRRLRAKIEDKSSEPMYIETVWGTGYRWKQVKQ</sequence>
<evidence type="ECO:0000313" key="13">
    <source>
        <dbReference type="Proteomes" id="UP000460287"/>
    </source>
</evidence>
<dbReference type="Proteomes" id="UP000460287">
    <property type="component" value="Unassembled WGS sequence"/>
</dbReference>
<dbReference type="Pfam" id="PF00486">
    <property type="entry name" value="Trans_reg_C"/>
    <property type="match status" value="1"/>
</dbReference>
<dbReference type="SUPFAM" id="SSF46894">
    <property type="entry name" value="C-terminal effector domain of the bipartite response regulators"/>
    <property type="match status" value="1"/>
</dbReference>
<evidence type="ECO:0000256" key="5">
    <source>
        <dbReference type="ARBA" id="ARBA00023125"/>
    </source>
</evidence>
<comment type="caution">
    <text evidence="12">The sequence shown here is derived from an EMBL/GenBank/DDBJ whole genome shotgun (WGS) entry which is preliminary data.</text>
</comment>
<accession>A0A7X2T0V8</accession>
<evidence type="ECO:0000259" key="11">
    <source>
        <dbReference type="PROSITE" id="PS51755"/>
    </source>
</evidence>
<dbReference type="SUPFAM" id="SSF52172">
    <property type="entry name" value="CheY-like"/>
    <property type="match status" value="1"/>
</dbReference>
<dbReference type="FunFam" id="1.10.10.10:FF:000018">
    <property type="entry name" value="DNA-binding response regulator ResD"/>
    <property type="match status" value="1"/>
</dbReference>
<evidence type="ECO:0000256" key="1">
    <source>
        <dbReference type="ARBA" id="ARBA00018672"/>
    </source>
</evidence>
<dbReference type="EMBL" id="VULX01000005">
    <property type="protein sequence ID" value="MSR90959.1"/>
    <property type="molecule type" value="Genomic_DNA"/>
</dbReference>
<dbReference type="InterPro" id="IPR001789">
    <property type="entry name" value="Sig_transdc_resp-reg_receiver"/>
</dbReference>
<keyword evidence="6" id="KW-0804">Transcription</keyword>
<dbReference type="GO" id="GO:0032993">
    <property type="term" value="C:protein-DNA complex"/>
    <property type="evidence" value="ECO:0007669"/>
    <property type="project" value="TreeGrafter"/>
</dbReference>
<evidence type="ECO:0000256" key="2">
    <source>
        <dbReference type="ARBA" id="ARBA00022553"/>
    </source>
</evidence>
<dbReference type="GO" id="GO:0006355">
    <property type="term" value="P:regulation of DNA-templated transcription"/>
    <property type="evidence" value="ECO:0007669"/>
    <property type="project" value="InterPro"/>
</dbReference>
<dbReference type="Gene3D" id="3.40.50.2300">
    <property type="match status" value="1"/>
</dbReference>
<dbReference type="InterPro" id="IPR016032">
    <property type="entry name" value="Sig_transdc_resp-reg_C-effctor"/>
</dbReference>
<dbReference type="InterPro" id="IPR001867">
    <property type="entry name" value="OmpR/PhoB-type_DNA-bd"/>
</dbReference>
<feature type="domain" description="OmpR/PhoB-type" evidence="11">
    <location>
        <begin position="129"/>
        <end position="228"/>
    </location>
</feature>
<dbReference type="PANTHER" id="PTHR48111">
    <property type="entry name" value="REGULATOR OF RPOS"/>
    <property type="match status" value="1"/>
</dbReference>
<proteinExistence type="predicted"/>
<dbReference type="PROSITE" id="PS50110">
    <property type="entry name" value="RESPONSE_REGULATORY"/>
    <property type="match status" value="1"/>
</dbReference>
<keyword evidence="5 9" id="KW-0238">DNA-binding</keyword>
<dbReference type="GO" id="GO:0005829">
    <property type="term" value="C:cytosol"/>
    <property type="evidence" value="ECO:0007669"/>
    <property type="project" value="TreeGrafter"/>
</dbReference>
<evidence type="ECO:0000256" key="8">
    <source>
        <dbReference type="PROSITE-ProRule" id="PRU00169"/>
    </source>
</evidence>
<dbReference type="AlphaFoldDB" id="A0A7X2T0V8"/>
<dbReference type="PANTHER" id="PTHR48111:SF54">
    <property type="entry name" value="STAGE 0 SPORULATION PROTEIN A HOMOLOG"/>
    <property type="match status" value="1"/>
</dbReference>
<dbReference type="SMART" id="SM00448">
    <property type="entry name" value="REC"/>
    <property type="match status" value="1"/>
</dbReference>
<dbReference type="CDD" id="cd00383">
    <property type="entry name" value="trans_reg_C"/>
    <property type="match status" value="1"/>
</dbReference>
<keyword evidence="13" id="KW-1185">Reference proteome</keyword>
<protein>
    <recommendedName>
        <fullName evidence="1">Stage 0 sporulation protein A homolog</fullName>
    </recommendedName>
</protein>
<dbReference type="SMART" id="SM00862">
    <property type="entry name" value="Trans_reg_C"/>
    <property type="match status" value="1"/>
</dbReference>
<dbReference type="CDD" id="cd17574">
    <property type="entry name" value="REC_OmpR"/>
    <property type="match status" value="1"/>
</dbReference>
<dbReference type="InterPro" id="IPR011006">
    <property type="entry name" value="CheY-like_superfamily"/>
</dbReference>
<comment type="function">
    <text evidence="7">May play the central regulatory role in sporulation. It may be an element of the effector pathway responsible for the activation of sporulation genes in response to nutritional stress. Spo0A may act in concert with spo0H (a sigma factor) to control the expression of some genes that are critical to the sporulation process.</text>
</comment>